<dbReference type="InterPro" id="IPR018060">
    <property type="entry name" value="HTH_AraC"/>
</dbReference>
<organism evidence="5 6">
    <name type="scientific">Aerococcus viridans</name>
    <dbReference type="NCBI Taxonomy" id="1377"/>
    <lineage>
        <taxon>Bacteria</taxon>
        <taxon>Bacillati</taxon>
        <taxon>Bacillota</taxon>
        <taxon>Bacilli</taxon>
        <taxon>Lactobacillales</taxon>
        <taxon>Aerococcaceae</taxon>
        <taxon>Aerococcus</taxon>
    </lineage>
</organism>
<keyword evidence="1" id="KW-0805">Transcription regulation</keyword>
<evidence type="ECO:0000313" key="5">
    <source>
        <dbReference type="EMBL" id="PMC79761.1"/>
    </source>
</evidence>
<dbReference type="GO" id="GO:0003700">
    <property type="term" value="F:DNA-binding transcription factor activity"/>
    <property type="evidence" value="ECO:0007669"/>
    <property type="project" value="InterPro"/>
</dbReference>
<evidence type="ECO:0000256" key="2">
    <source>
        <dbReference type="ARBA" id="ARBA00023125"/>
    </source>
</evidence>
<sequence>MLNINNLIRKINATQIADLSSDTTSIRLLVPTNNLTLITSDLHTNIQYGDIILIPEHKRFKMKQQHSDKQHQSTKILCYLFEISPNFFKGKTWPEFFNKKSLTFIHATSPTVTMFIDSFEFLVSEITYKRLGYKEAIDHFLNYICIHIERTYANYNHLDTHRHYVKERDFFHAINMYIHTNYQEDLSNKHIADRFYISENKLAQLFKTYSSKTAHQTVISRRLISCKDLVLDGIPITKAAKMVGFSDYSTFYRQFVHHFGRSPKEYFSNLD</sequence>
<evidence type="ECO:0000256" key="3">
    <source>
        <dbReference type="ARBA" id="ARBA00023163"/>
    </source>
</evidence>
<proteinExistence type="predicted"/>
<dbReference type="SMART" id="SM00342">
    <property type="entry name" value="HTH_ARAC"/>
    <property type="match status" value="1"/>
</dbReference>
<evidence type="ECO:0000256" key="1">
    <source>
        <dbReference type="ARBA" id="ARBA00023015"/>
    </source>
</evidence>
<dbReference type="InterPro" id="IPR009057">
    <property type="entry name" value="Homeodomain-like_sf"/>
</dbReference>
<name>A0A2N6UDW3_9LACT</name>
<feature type="domain" description="HTH araC/xylS-type" evidence="4">
    <location>
        <begin position="172"/>
        <end position="269"/>
    </location>
</feature>
<evidence type="ECO:0000313" key="6">
    <source>
        <dbReference type="Proteomes" id="UP000235701"/>
    </source>
</evidence>
<dbReference type="PROSITE" id="PS01124">
    <property type="entry name" value="HTH_ARAC_FAMILY_2"/>
    <property type="match status" value="1"/>
</dbReference>
<dbReference type="GO" id="GO:0043565">
    <property type="term" value="F:sequence-specific DNA binding"/>
    <property type="evidence" value="ECO:0007669"/>
    <property type="project" value="InterPro"/>
</dbReference>
<gene>
    <name evidence="5" type="ORF">CJ191_04715</name>
</gene>
<dbReference type="Pfam" id="PF12833">
    <property type="entry name" value="HTH_18"/>
    <property type="match status" value="1"/>
</dbReference>
<dbReference type="SUPFAM" id="SSF46689">
    <property type="entry name" value="Homeodomain-like"/>
    <property type="match status" value="1"/>
</dbReference>
<evidence type="ECO:0000259" key="4">
    <source>
        <dbReference type="PROSITE" id="PS01124"/>
    </source>
</evidence>
<accession>A0A2N6UDW3</accession>
<protein>
    <recommendedName>
        <fullName evidence="4">HTH araC/xylS-type domain-containing protein</fullName>
    </recommendedName>
</protein>
<dbReference type="Gene3D" id="1.10.10.60">
    <property type="entry name" value="Homeodomain-like"/>
    <property type="match status" value="1"/>
</dbReference>
<dbReference type="PANTHER" id="PTHR43280:SF2">
    <property type="entry name" value="HTH-TYPE TRANSCRIPTIONAL REGULATOR EXSA"/>
    <property type="match status" value="1"/>
</dbReference>
<dbReference type="Proteomes" id="UP000235701">
    <property type="component" value="Unassembled WGS sequence"/>
</dbReference>
<dbReference type="AlphaFoldDB" id="A0A2N6UDW3"/>
<dbReference type="EMBL" id="PNHQ01000009">
    <property type="protein sequence ID" value="PMC79761.1"/>
    <property type="molecule type" value="Genomic_DNA"/>
</dbReference>
<reference evidence="5 6" key="1">
    <citation type="submission" date="2017-09" db="EMBL/GenBank/DDBJ databases">
        <title>Bacterial strain isolated from the female urinary microbiota.</title>
        <authorList>
            <person name="Thomas-White K."/>
            <person name="Kumar N."/>
            <person name="Forster S."/>
            <person name="Putonti C."/>
            <person name="Lawley T."/>
            <person name="Wolfe A.J."/>
        </authorList>
    </citation>
    <scope>NUCLEOTIDE SEQUENCE [LARGE SCALE GENOMIC DNA]</scope>
    <source>
        <strain evidence="5 6">UMB0240</strain>
    </source>
</reference>
<keyword evidence="3" id="KW-0804">Transcription</keyword>
<keyword evidence="6" id="KW-1185">Reference proteome</keyword>
<dbReference type="OrthoDB" id="9813413at2"/>
<dbReference type="PANTHER" id="PTHR43280">
    <property type="entry name" value="ARAC-FAMILY TRANSCRIPTIONAL REGULATOR"/>
    <property type="match status" value="1"/>
</dbReference>
<keyword evidence="2" id="KW-0238">DNA-binding</keyword>
<comment type="caution">
    <text evidence="5">The sequence shown here is derived from an EMBL/GenBank/DDBJ whole genome shotgun (WGS) entry which is preliminary data.</text>
</comment>
<dbReference type="RefSeq" id="WP_102199126.1">
    <property type="nucleotide sequence ID" value="NZ_PNHQ01000009.1"/>
</dbReference>